<accession>A0A1H8FDW4</accession>
<name>A0A1H8FDW4_9PROT</name>
<dbReference type="Proteomes" id="UP000183898">
    <property type="component" value="Unassembled WGS sequence"/>
</dbReference>
<reference evidence="1 2" key="1">
    <citation type="submission" date="2016-10" db="EMBL/GenBank/DDBJ databases">
        <authorList>
            <person name="de Groot N.N."/>
        </authorList>
    </citation>
    <scope>NUCLEOTIDE SEQUENCE [LARGE SCALE GENOMIC DNA]</scope>
    <source>
        <strain evidence="1 2">Nl18</strain>
    </source>
</reference>
<protein>
    <submittedName>
        <fullName evidence="1">Uncharacterized protein</fullName>
    </submittedName>
</protein>
<sequence>MALVDLIRKRGNRESANDNLAKVANDRDQAGKPLAELAPLALANPGKEETVNLDCLAVGDMAQTSFKWWVEYYGDYPIAEASCSPAANGAVIEPSQPGSGKPLAPLNHNEEKVIREWLAHIRETDPEMIALVLEECRTNANARDYFLGRAAVVRRAAYLGDERRLCNQCTNLTAKGLCLAAPRGEIV</sequence>
<gene>
    <name evidence="1" type="ORF">SAMN05216404_103301</name>
</gene>
<dbReference type="EMBL" id="FOCT01000003">
    <property type="protein sequence ID" value="SEN29862.1"/>
    <property type="molecule type" value="Genomic_DNA"/>
</dbReference>
<proteinExistence type="predicted"/>
<evidence type="ECO:0000313" key="2">
    <source>
        <dbReference type="Proteomes" id="UP000183898"/>
    </source>
</evidence>
<dbReference type="RefSeq" id="WP_074745069.1">
    <property type="nucleotide sequence ID" value="NZ_FOCT01000003.1"/>
</dbReference>
<dbReference type="AlphaFoldDB" id="A0A1H8FDW4"/>
<organism evidence="1 2">
    <name type="scientific">Nitrosospira multiformis</name>
    <dbReference type="NCBI Taxonomy" id="1231"/>
    <lineage>
        <taxon>Bacteria</taxon>
        <taxon>Pseudomonadati</taxon>
        <taxon>Pseudomonadota</taxon>
        <taxon>Betaproteobacteria</taxon>
        <taxon>Nitrosomonadales</taxon>
        <taxon>Nitrosomonadaceae</taxon>
        <taxon>Nitrosospira</taxon>
    </lineage>
</organism>
<evidence type="ECO:0000313" key="1">
    <source>
        <dbReference type="EMBL" id="SEN29862.1"/>
    </source>
</evidence>